<reference evidence="2" key="1">
    <citation type="submission" date="2019-03" db="EMBL/GenBank/DDBJ databases">
        <title>Single cell metagenomics reveals metabolic interactions within the superorganism composed of flagellate Streblomastix strix and complex community of Bacteroidetes bacteria on its surface.</title>
        <authorList>
            <person name="Treitli S.C."/>
            <person name="Kolisko M."/>
            <person name="Husnik F."/>
            <person name="Keeling P."/>
            <person name="Hampl V."/>
        </authorList>
    </citation>
    <scope>NUCLEOTIDE SEQUENCE</scope>
    <source>
        <strain evidence="2">STM</strain>
    </source>
</reference>
<comment type="caution">
    <text evidence="2">The sequence shown here is derived from an EMBL/GenBank/DDBJ whole genome shotgun (WGS) entry which is preliminary data.</text>
</comment>
<sequence>MGEYSKRVGEIGEAVVADFLSLIGWKDPLRNNDIASIDTEFRKYTNGIDGYYHYISPMISNTIENVLYSCKYSNDPYPISQIVAQFKERYTELAKVIESFKKSEIKQQTINLHENIDTHFDRGILFWLNNSGKGEKDIINRLGKIELNTSINHDGIFLVDNKRIKFIYDAICYALLKFRDHDIDFI</sequence>
<protein>
    <recommendedName>
        <fullName evidence="1">GAPS4 PD-(D/E)XK nuclease domain-containing protein</fullName>
    </recommendedName>
</protein>
<dbReference type="AlphaFoldDB" id="A0A5J4PW85"/>
<name>A0A5J4PW85_9ZZZZ</name>
<accession>A0A5J4PW85</accession>
<feature type="domain" description="GAPS4 PD-(D/E)XK nuclease" evidence="1">
    <location>
        <begin position="1"/>
        <end position="163"/>
    </location>
</feature>
<dbReference type="EMBL" id="SNRY01006094">
    <property type="protein sequence ID" value="KAA6313372.1"/>
    <property type="molecule type" value="Genomic_DNA"/>
</dbReference>
<dbReference type="InterPro" id="IPR058873">
    <property type="entry name" value="PDDEXK_GAPS4"/>
</dbReference>
<proteinExistence type="predicted"/>
<evidence type="ECO:0000259" key="1">
    <source>
        <dbReference type="Pfam" id="PF26115"/>
    </source>
</evidence>
<organism evidence="2">
    <name type="scientific">termite gut metagenome</name>
    <dbReference type="NCBI Taxonomy" id="433724"/>
    <lineage>
        <taxon>unclassified sequences</taxon>
        <taxon>metagenomes</taxon>
        <taxon>organismal metagenomes</taxon>
    </lineage>
</organism>
<gene>
    <name evidence="2" type="ORF">EZS27_035848</name>
</gene>
<dbReference type="Pfam" id="PF26115">
    <property type="entry name" value="PDDEXK_GAPS4"/>
    <property type="match status" value="1"/>
</dbReference>
<evidence type="ECO:0000313" key="2">
    <source>
        <dbReference type="EMBL" id="KAA6313372.1"/>
    </source>
</evidence>